<organism evidence="3 4">
    <name type="scientific">Pocillopora damicornis</name>
    <name type="common">Cauliflower coral</name>
    <name type="synonym">Millepora damicornis</name>
    <dbReference type="NCBI Taxonomy" id="46731"/>
    <lineage>
        <taxon>Eukaryota</taxon>
        <taxon>Metazoa</taxon>
        <taxon>Cnidaria</taxon>
        <taxon>Anthozoa</taxon>
        <taxon>Hexacorallia</taxon>
        <taxon>Scleractinia</taxon>
        <taxon>Astrocoeniina</taxon>
        <taxon>Pocilloporidae</taxon>
        <taxon>Pocillopora</taxon>
    </lineage>
</organism>
<dbReference type="STRING" id="46731.A0A3M6TWV1"/>
<dbReference type="AlphaFoldDB" id="A0A3M6TWV1"/>
<dbReference type="InterPro" id="IPR002110">
    <property type="entry name" value="Ankyrin_rpt"/>
</dbReference>
<comment type="caution">
    <text evidence="3">The sequence shown here is derived from an EMBL/GenBank/DDBJ whole genome shotgun (WGS) entry which is preliminary data.</text>
</comment>
<gene>
    <name evidence="3" type="ORF">pdam_00015605</name>
</gene>
<dbReference type="Proteomes" id="UP000275408">
    <property type="component" value="Unassembled WGS sequence"/>
</dbReference>
<proteinExistence type="predicted"/>
<feature type="repeat" description="ANK" evidence="1">
    <location>
        <begin position="50"/>
        <end position="82"/>
    </location>
</feature>
<dbReference type="PANTHER" id="PTHR24127:SF1">
    <property type="entry name" value="ANKYRIN REPEAT AND EF-HAND DOMAIN-CONTAINING PROTEIN 1"/>
    <property type="match status" value="1"/>
</dbReference>
<keyword evidence="4" id="KW-1185">Reference proteome</keyword>
<feature type="compositionally biased region" description="Basic residues" evidence="2">
    <location>
        <begin position="413"/>
        <end position="427"/>
    </location>
</feature>
<dbReference type="InterPro" id="IPR011992">
    <property type="entry name" value="EF-hand-dom_pair"/>
</dbReference>
<feature type="region of interest" description="Disordered" evidence="2">
    <location>
        <begin position="413"/>
        <end position="448"/>
    </location>
</feature>
<dbReference type="SUPFAM" id="SSF48403">
    <property type="entry name" value="Ankyrin repeat"/>
    <property type="match status" value="2"/>
</dbReference>
<keyword evidence="1" id="KW-0040">ANK repeat</keyword>
<feature type="repeat" description="ANK" evidence="1">
    <location>
        <begin position="586"/>
        <end position="618"/>
    </location>
</feature>
<feature type="repeat" description="ANK" evidence="1">
    <location>
        <begin position="185"/>
        <end position="217"/>
    </location>
</feature>
<dbReference type="Pfam" id="PF00023">
    <property type="entry name" value="Ank"/>
    <property type="match status" value="2"/>
</dbReference>
<evidence type="ECO:0000313" key="3">
    <source>
        <dbReference type="EMBL" id="RMX45832.1"/>
    </source>
</evidence>
<dbReference type="OrthoDB" id="5962529at2759"/>
<dbReference type="PROSITE" id="PS50297">
    <property type="entry name" value="ANK_REP_REGION"/>
    <property type="match status" value="7"/>
</dbReference>
<evidence type="ECO:0000256" key="2">
    <source>
        <dbReference type="SAM" id="MobiDB-lite"/>
    </source>
</evidence>
<protein>
    <submittedName>
        <fullName evidence="3">Uncharacterized protein</fullName>
    </submittedName>
</protein>
<feature type="repeat" description="ANK" evidence="1">
    <location>
        <begin position="83"/>
        <end position="115"/>
    </location>
</feature>
<accession>A0A3M6TWV1</accession>
<evidence type="ECO:0000256" key="1">
    <source>
        <dbReference type="PROSITE-ProRule" id="PRU00023"/>
    </source>
</evidence>
<dbReference type="EMBL" id="RCHS01002773">
    <property type="protein sequence ID" value="RMX45832.1"/>
    <property type="molecule type" value="Genomic_DNA"/>
</dbReference>
<reference evidence="3 4" key="1">
    <citation type="journal article" date="2018" name="Sci. Rep.">
        <title>Comparative analysis of the Pocillopora damicornis genome highlights role of immune system in coral evolution.</title>
        <authorList>
            <person name="Cunning R."/>
            <person name="Bay R.A."/>
            <person name="Gillette P."/>
            <person name="Baker A.C."/>
            <person name="Traylor-Knowles N."/>
        </authorList>
    </citation>
    <scope>NUCLEOTIDE SEQUENCE [LARGE SCALE GENOMIC DNA]</scope>
    <source>
        <strain evidence="3">RSMAS</strain>
        <tissue evidence="3">Whole animal</tissue>
    </source>
</reference>
<feature type="region of interest" description="Disordered" evidence="2">
    <location>
        <begin position="647"/>
        <end position="736"/>
    </location>
</feature>
<feature type="repeat" description="ANK" evidence="1">
    <location>
        <begin position="553"/>
        <end position="585"/>
    </location>
</feature>
<dbReference type="Pfam" id="PF12796">
    <property type="entry name" value="Ank_2"/>
    <property type="match status" value="3"/>
</dbReference>
<dbReference type="PRINTS" id="PR01415">
    <property type="entry name" value="ANKYRIN"/>
</dbReference>
<feature type="repeat" description="ANK" evidence="1">
    <location>
        <begin position="151"/>
        <end position="183"/>
    </location>
</feature>
<evidence type="ECO:0000313" key="4">
    <source>
        <dbReference type="Proteomes" id="UP000275408"/>
    </source>
</evidence>
<dbReference type="InterPro" id="IPR052801">
    <property type="entry name" value="Ankyrin-EF-hand"/>
</dbReference>
<sequence>MRTMPIAQDRLEQLQVLKLLQSVRLEDVDQIEKLTTHGVPYLINYSEPENGETGLHLAACKNNEKMISFLLSLGASPNMVDLKGRTPAMRAAEFGHTQALTLLTEADTDLTLRDIEGKGILFYCIQPTKRHLECLQIALKHGASVNYVSKDGQPLLYVAAEAGLDNIVQALLVAGADPNGAHTNTGQTALHAASTTGSVACVREILEAGADCDALDSENNHSAHRAALNGHFEVIRVLAAYGADLGKVASDGNTPLHYAARQGFGPICKFLSQRGCPSMLKNKEGKTPRLLAKDNEHKDALKECRKAEKQSAKLSKGGSRTSEPYAIRLYDWIQEHEEKVLNICYQFDPEEEDGSRKGKITKDNFVMCLQTINCPVDVEDLNKLAQMHDPNKEDAVDYPLFITCKKFISKKKKKKGGKKGKKKKGKTKIPIPICTAPDGPRTKHGGPPSDYVERYVHFTDNTRFDRDNPPSHPIQDDSAWYLNFPDVTYINISDAAKVGDLETLKSAFARGVSVDQRDKYYKTPLMAACAHGNIEVAAYLLQIGADINARDNFKWTPLHHACHSGQVDLVQFLLENGAEMDAQTINGGTPLMRAIESSREAVVELLISKGAKVQLENKKGHTALDVAKAYADPRVVAIVQKRWDEIPPPVDKKKRKFAPRPKSNAQSSDAEGLGNDGNDGNEGPGYDDDDGGGGSPRKKGAKSAAPSKTHMPSVKNTPDKKQEEPPSTAPANGASLVRKSSVLRAASALGIINEKPQPIVYTPRRAWITQPTTDDLLRGREVRRMRFTTDVDFADYKPAFQKHITLKAEAMEAEDD</sequence>
<dbReference type="PANTHER" id="PTHR24127">
    <property type="entry name" value="ANKYRIN REPEAT AND EF-HAND DOMAIN-CONTAINING PROTEIN 1"/>
    <property type="match status" value="1"/>
</dbReference>
<dbReference type="SMART" id="SM00248">
    <property type="entry name" value="ANK"/>
    <property type="match status" value="10"/>
</dbReference>
<dbReference type="SUPFAM" id="SSF47473">
    <property type="entry name" value="EF-hand"/>
    <property type="match status" value="1"/>
</dbReference>
<dbReference type="PROSITE" id="PS50088">
    <property type="entry name" value="ANK_REPEAT"/>
    <property type="match status" value="9"/>
</dbReference>
<dbReference type="Gene3D" id="1.10.238.10">
    <property type="entry name" value="EF-hand"/>
    <property type="match status" value="1"/>
</dbReference>
<feature type="repeat" description="ANK" evidence="1">
    <location>
        <begin position="251"/>
        <end position="283"/>
    </location>
</feature>
<feature type="repeat" description="ANK" evidence="1">
    <location>
        <begin position="218"/>
        <end position="250"/>
    </location>
</feature>
<feature type="compositionally biased region" description="Gly residues" evidence="2">
    <location>
        <begin position="674"/>
        <end position="683"/>
    </location>
</feature>
<feature type="repeat" description="ANK" evidence="1">
    <location>
        <begin position="520"/>
        <end position="552"/>
    </location>
</feature>
<name>A0A3M6TWV1_POCDA</name>
<dbReference type="InterPro" id="IPR036770">
    <property type="entry name" value="Ankyrin_rpt-contain_sf"/>
</dbReference>
<dbReference type="Gene3D" id="1.25.40.20">
    <property type="entry name" value="Ankyrin repeat-containing domain"/>
    <property type="match status" value="3"/>
</dbReference>